<evidence type="ECO:0000256" key="2">
    <source>
        <dbReference type="ARBA" id="ARBA00010617"/>
    </source>
</evidence>
<dbReference type="CDD" id="cd11067">
    <property type="entry name" value="CYP152"/>
    <property type="match status" value="1"/>
</dbReference>
<accession>A0A1E7LPW7</accession>
<evidence type="ECO:0000256" key="5">
    <source>
        <dbReference type="ARBA" id="ARBA00023002"/>
    </source>
</evidence>
<reference evidence="8 9" key="1">
    <citation type="journal article" date="2016" name="Front. Microbiol.">
        <title>Comparative Genomics Analysis of Streptomyces Species Reveals Their Adaptation to the Marine Environment and Their Diversity at the Genomic Level.</title>
        <authorList>
            <person name="Tian X."/>
            <person name="Zhang Z."/>
            <person name="Yang T."/>
            <person name="Chen M."/>
            <person name="Li J."/>
            <person name="Chen F."/>
            <person name="Yang J."/>
            <person name="Li W."/>
            <person name="Zhang B."/>
            <person name="Zhang Z."/>
            <person name="Wu J."/>
            <person name="Zhang C."/>
            <person name="Long L."/>
            <person name="Xiao J."/>
        </authorList>
    </citation>
    <scope>NUCLEOTIDE SEQUENCE [LARGE SCALE GENOMIC DNA]</scope>
    <source>
        <strain evidence="8 9">SCSIO M10372</strain>
    </source>
</reference>
<dbReference type="GO" id="GO:0020037">
    <property type="term" value="F:heme binding"/>
    <property type="evidence" value="ECO:0007669"/>
    <property type="project" value="InterPro"/>
</dbReference>
<gene>
    <name evidence="8" type="ORF">AN221_24335</name>
</gene>
<dbReference type="OrthoDB" id="9764248at2"/>
<protein>
    <submittedName>
        <fullName evidence="8">Cytochrome</fullName>
    </submittedName>
</protein>
<evidence type="ECO:0000313" key="9">
    <source>
        <dbReference type="Proteomes" id="UP000175971"/>
    </source>
</evidence>
<dbReference type="Proteomes" id="UP000175971">
    <property type="component" value="Unassembled WGS sequence"/>
</dbReference>
<keyword evidence="7" id="KW-0503">Monooxygenase</keyword>
<keyword evidence="9" id="KW-1185">Reference proteome</keyword>
<dbReference type="GO" id="GO:0016705">
    <property type="term" value="F:oxidoreductase activity, acting on paired donors, with incorporation or reduction of molecular oxygen"/>
    <property type="evidence" value="ECO:0007669"/>
    <property type="project" value="InterPro"/>
</dbReference>
<comment type="similarity">
    <text evidence="2">Belongs to the cytochrome P450 family.</text>
</comment>
<comment type="caution">
    <text evidence="8">The sequence shown here is derived from an EMBL/GenBank/DDBJ whole genome shotgun (WGS) entry which is preliminary data.</text>
</comment>
<sequence length="422" mass="46009">MVDDTLPLLLRGYGWLPDRRRRSGGAPVETRLLGKRAIALHGPAAVRFFYDEHHIRRTDALPQPVIDTLFGRGAVHTLDGERHGVRKALFTGLLKEPARVRDLSERVARELERARAGWAARGRAVLFDETAEVLTRAVHAWAGVPLAEDAVATTARDMIAMVDGFASVGPRHLRARRARRHQEERLAPLVGTAREGVAPEGDGSGPTVFRTIAAHRHADGALLDPRTAAVEVLNVLRPTVAITWFAVFAAHALHRHPEHREVLAGGDGPEYAWAFAQEVRRFYPFAPFVGGLAAERLEWAGRTIEPGTMVLLDLYGLDHDPDLWPEPYRFDPTRFLGSAPPVDALVPQGGGPVDGHRCPGEDITVAVLAEVARFLARTSYDVVEQDLRIPLSRIPTAPRSGFVIGDVAPAPAGVGAEAARRG</sequence>
<dbReference type="AlphaFoldDB" id="A0A1E7LPW7"/>
<dbReference type="RefSeq" id="WP_070202686.1">
    <property type="nucleotide sequence ID" value="NZ_LJGZ01000094.1"/>
</dbReference>
<organism evidence="8 9">
    <name type="scientific">Streptomyces nanshensis</name>
    <dbReference type="NCBI Taxonomy" id="518642"/>
    <lineage>
        <taxon>Bacteria</taxon>
        <taxon>Bacillati</taxon>
        <taxon>Actinomycetota</taxon>
        <taxon>Actinomycetes</taxon>
        <taxon>Kitasatosporales</taxon>
        <taxon>Streptomycetaceae</taxon>
        <taxon>Streptomyces</taxon>
    </lineage>
</organism>
<dbReference type="SUPFAM" id="SSF48264">
    <property type="entry name" value="Cytochrome P450"/>
    <property type="match status" value="1"/>
</dbReference>
<evidence type="ECO:0000256" key="4">
    <source>
        <dbReference type="ARBA" id="ARBA00022723"/>
    </source>
</evidence>
<dbReference type="GO" id="GO:0016125">
    <property type="term" value="P:sterol metabolic process"/>
    <property type="evidence" value="ECO:0007669"/>
    <property type="project" value="TreeGrafter"/>
</dbReference>
<dbReference type="PATRIC" id="fig|518642.7.peg.5172"/>
<keyword evidence="4" id="KW-0479">Metal-binding</keyword>
<name>A0A1E7LPW7_9ACTN</name>
<evidence type="ECO:0000256" key="7">
    <source>
        <dbReference type="ARBA" id="ARBA00023033"/>
    </source>
</evidence>
<evidence type="ECO:0000256" key="6">
    <source>
        <dbReference type="ARBA" id="ARBA00023004"/>
    </source>
</evidence>
<dbReference type="PANTHER" id="PTHR24286">
    <property type="entry name" value="CYTOCHROME P450 26"/>
    <property type="match status" value="1"/>
</dbReference>
<dbReference type="GO" id="GO:0004497">
    <property type="term" value="F:monooxygenase activity"/>
    <property type="evidence" value="ECO:0007669"/>
    <property type="project" value="UniProtKB-KW"/>
</dbReference>
<dbReference type="GO" id="GO:0005506">
    <property type="term" value="F:iron ion binding"/>
    <property type="evidence" value="ECO:0007669"/>
    <property type="project" value="InterPro"/>
</dbReference>
<evidence type="ECO:0000313" key="8">
    <source>
        <dbReference type="EMBL" id="OEV18254.1"/>
    </source>
</evidence>
<keyword evidence="3" id="KW-0349">Heme</keyword>
<evidence type="ECO:0000256" key="3">
    <source>
        <dbReference type="ARBA" id="ARBA00022617"/>
    </source>
</evidence>
<dbReference type="PANTHER" id="PTHR24286:SF24">
    <property type="entry name" value="LANOSTEROL 14-ALPHA DEMETHYLASE"/>
    <property type="match status" value="1"/>
</dbReference>
<dbReference type="InterPro" id="IPR036396">
    <property type="entry name" value="Cyt_P450_sf"/>
</dbReference>
<proteinExistence type="inferred from homology"/>
<dbReference type="Gene3D" id="1.10.630.10">
    <property type="entry name" value="Cytochrome P450"/>
    <property type="match status" value="1"/>
</dbReference>
<evidence type="ECO:0000256" key="1">
    <source>
        <dbReference type="ARBA" id="ARBA00001971"/>
    </source>
</evidence>
<dbReference type="InterPro" id="IPR001128">
    <property type="entry name" value="Cyt_P450"/>
</dbReference>
<dbReference type="EMBL" id="LJGZ01000094">
    <property type="protein sequence ID" value="OEV18254.1"/>
    <property type="molecule type" value="Genomic_DNA"/>
</dbReference>
<keyword evidence="5" id="KW-0560">Oxidoreductase</keyword>
<keyword evidence="6" id="KW-0408">Iron</keyword>
<comment type="cofactor">
    <cofactor evidence="1">
        <name>heme</name>
        <dbReference type="ChEBI" id="CHEBI:30413"/>
    </cofactor>
</comment>
<dbReference type="Pfam" id="PF00067">
    <property type="entry name" value="p450"/>
    <property type="match status" value="1"/>
</dbReference>